<evidence type="ECO:0000313" key="2">
    <source>
        <dbReference type="Proteomes" id="UP000287651"/>
    </source>
</evidence>
<dbReference type="AlphaFoldDB" id="A0A427ALE2"/>
<gene>
    <name evidence="1" type="ORF">B296_00019038</name>
</gene>
<comment type="caution">
    <text evidence="1">The sequence shown here is derived from an EMBL/GenBank/DDBJ whole genome shotgun (WGS) entry which is preliminary data.</text>
</comment>
<reference evidence="1 2" key="1">
    <citation type="journal article" date="2014" name="Agronomy (Basel)">
        <title>A Draft Genome Sequence for Ensete ventricosum, the Drought-Tolerant Tree Against Hunger.</title>
        <authorList>
            <person name="Harrison J."/>
            <person name="Moore K.A."/>
            <person name="Paszkiewicz K."/>
            <person name="Jones T."/>
            <person name="Grant M."/>
            <person name="Ambacheew D."/>
            <person name="Muzemil S."/>
            <person name="Studholme D.J."/>
        </authorList>
    </citation>
    <scope>NUCLEOTIDE SEQUENCE [LARGE SCALE GENOMIC DNA]</scope>
</reference>
<name>A0A427ALE2_ENSVE</name>
<dbReference type="Proteomes" id="UP000287651">
    <property type="component" value="Unassembled WGS sequence"/>
</dbReference>
<protein>
    <submittedName>
        <fullName evidence="1">Uncharacterized protein</fullName>
    </submittedName>
</protein>
<proteinExistence type="predicted"/>
<accession>A0A427ALE2</accession>
<evidence type="ECO:0000313" key="1">
    <source>
        <dbReference type="EMBL" id="RRT77088.1"/>
    </source>
</evidence>
<organism evidence="1 2">
    <name type="scientific">Ensete ventricosum</name>
    <name type="common">Abyssinian banana</name>
    <name type="synonym">Musa ensete</name>
    <dbReference type="NCBI Taxonomy" id="4639"/>
    <lineage>
        <taxon>Eukaryota</taxon>
        <taxon>Viridiplantae</taxon>
        <taxon>Streptophyta</taxon>
        <taxon>Embryophyta</taxon>
        <taxon>Tracheophyta</taxon>
        <taxon>Spermatophyta</taxon>
        <taxon>Magnoliopsida</taxon>
        <taxon>Liliopsida</taxon>
        <taxon>Zingiberales</taxon>
        <taxon>Musaceae</taxon>
        <taxon>Ensete</taxon>
    </lineage>
</organism>
<dbReference type="EMBL" id="AMZH03002018">
    <property type="protein sequence ID" value="RRT77088.1"/>
    <property type="molecule type" value="Genomic_DNA"/>
</dbReference>
<sequence>MPLGNMLVFKPGGRAANFISQLPEETLKPRIRIQLERGKEQQRKKGLTQGLPYRSVLAYLAQLGMIMRVTNSVGEEQRDSKYIPPILRDTRRNDNPWFNNCELLQ</sequence>